<dbReference type="FunFam" id="3.90.105.20:FF:000002">
    <property type="entry name" value="Ribosome assembly factor mrt4"/>
    <property type="match status" value="1"/>
</dbReference>
<dbReference type="PANTHER" id="PTHR45841">
    <property type="entry name" value="MRNA TURNOVER PROTEIN 4 MRTO4"/>
    <property type="match status" value="1"/>
</dbReference>
<dbReference type="InterPro" id="IPR043141">
    <property type="entry name" value="Ribosomal_uL10-like_sf"/>
</dbReference>
<dbReference type="CDD" id="cd05796">
    <property type="entry name" value="Ribosomal_P0_like"/>
    <property type="match status" value="1"/>
</dbReference>
<dbReference type="InterPro" id="IPR043164">
    <property type="entry name" value="Ribosomal_uL10-like_insert_sf"/>
</dbReference>
<reference evidence="11" key="1">
    <citation type="journal article" date="2023" name="Mol. Biol. Evol.">
        <title>Third-Generation Sequencing Reveals the Adaptive Role of the Epigenome in Three Deep-Sea Polychaetes.</title>
        <authorList>
            <person name="Perez M."/>
            <person name="Aroh O."/>
            <person name="Sun Y."/>
            <person name="Lan Y."/>
            <person name="Juniper S.K."/>
            <person name="Young C.R."/>
            <person name="Angers B."/>
            <person name="Qian P.Y."/>
        </authorList>
    </citation>
    <scope>NUCLEOTIDE SEQUENCE</scope>
    <source>
        <strain evidence="11">R07B-5</strain>
    </source>
</reference>
<dbReference type="GO" id="GO:0000956">
    <property type="term" value="P:nuclear-transcribed mRNA catabolic process"/>
    <property type="evidence" value="ECO:0007669"/>
    <property type="project" value="TreeGrafter"/>
</dbReference>
<dbReference type="Gene3D" id="3.90.105.20">
    <property type="match status" value="1"/>
</dbReference>
<dbReference type="GO" id="GO:0000027">
    <property type="term" value="P:ribosomal large subunit assembly"/>
    <property type="evidence" value="ECO:0007669"/>
    <property type="project" value="InterPro"/>
</dbReference>
<name>A0AAD9KSB2_RIDPI</name>
<feature type="domain" description="Large ribosomal subunit protein uL10-like insertion" evidence="10">
    <location>
        <begin position="125"/>
        <end position="194"/>
    </location>
</feature>
<comment type="similarity">
    <text evidence="2 8">Belongs to the universal ribosomal protein uL10 family.</text>
</comment>
<dbReference type="PANTHER" id="PTHR45841:SF1">
    <property type="entry name" value="MRNA TURNOVER PROTEIN 4 HOMOLOG"/>
    <property type="match status" value="1"/>
</dbReference>
<dbReference type="FunFam" id="3.30.70.1730:FF:000004">
    <property type="entry name" value="Ribosome assembly factor mrt4"/>
    <property type="match status" value="1"/>
</dbReference>
<gene>
    <name evidence="11" type="ORF">NP493_653g01083</name>
</gene>
<dbReference type="InterPro" id="IPR001790">
    <property type="entry name" value="Ribosomal_uL10"/>
</dbReference>
<keyword evidence="12" id="KW-1185">Reference proteome</keyword>
<evidence type="ECO:0000256" key="3">
    <source>
        <dbReference type="ARBA" id="ARBA00022490"/>
    </source>
</evidence>
<dbReference type="InterPro" id="IPR033867">
    <property type="entry name" value="Mrt4"/>
</dbReference>
<dbReference type="AlphaFoldDB" id="A0AAD9KSB2"/>
<evidence type="ECO:0000256" key="1">
    <source>
        <dbReference type="ARBA" id="ARBA00004046"/>
    </source>
</evidence>
<evidence type="ECO:0000256" key="9">
    <source>
        <dbReference type="SAM" id="MobiDB-lite"/>
    </source>
</evidence>
<accession>A0AAD9KSB2</accession>
<dbReference type="InterPro" id="IPR051742">
    <property type="entry name" value="Ribosome_Assembly_uL10"/>
</dbReference>
<dbReference type="InterPro" id="IPR040637">
    <property type="entry name" value="Ribosomal_uL10-like_insert"/>
</dbReference>
<dbReference type="Pfam" id="PF00466">
    <property type="entry name" value="Ribosomal_L10"/>
    <property type="match status" value="1"/>
</dbReference>
<comment type="subunit">
    <text evidence="7">Associates with the pre-60S ribosomal particle. Interacts with MINAS-60 (product of an alternative open reading frame of RBM10).</text>
</comment>
<sequence>MPKSKRDKRVSLTQTRRKGLELKQKLIEDIRSCVDQYAHIFIFSVQNMRNNKLKDIRQEWRHSRFFFGKNKVTSVALGQTTESEYSDGLHELSKQLSGQMGLLFTNKSTDEVVKWFTTFKEPDYARSGNVAPQTVILEEGPLEGFSHSMEPQLRQLGLPTTLKRGVVTLIKEHPVCKIGDTLTPEQARILKLFGHKMADFHVTVEGVWSKKGAFKKLKSDIKPDTQTKSFTVKLKPSKVTPNDDISDDDMDDDDEGSDAT</sequence>
<protein>
    <recommendedName>
        <fullName evidence="8">Ribosome assembly factor mrt4</fullName>
    </recommendedName>
</protein>
<comment type="caution">
    <text evidence="11">The sequence shown here is derived from an EMBL/GenBank/DDBJ whole genome shotgun (WGS) entry which is preliminary data.</text>
</comment>
<keyword evidence="6 8" id="KW-0539">Nucleus</keyword>
<evidence type="ECO:0000313" key="12">
    <source>
        <dbReference type="Proteomes" id="UP001209878"/>
    </source>
</evidence>
<keyword evidence="3 8" id="KW-0963">Cytoplasm</keyword>
<comment type="subcellular location">
    <subcellularLocation>
        <location evidence="8">Cytoplasm</location>
    </subcellularLocation>
    <subcellularLocation>
        <location evidence="8">Nucleus</location>
        <location evidence="8">Nucleolus</location>
    </subcellularLocation>
</comment>
<evidence type="ECO:0000256" key="4">
    <source>
        <dbReference type="ARBA" id="ARBA00022517"/>
    </source>
</evidence>
<feature type="region of interest" description="Disordered" evidence="9">
    <location>
        <begin position="226"/>
        <end position="260"/>
    </location>
</feature>
<evidence type="ECO:0000256" key="8">
    <source>
        <dbReference type="RuleBase" id="RU364039"/>
    </source>
</evidence>
<dbReference type="GO" id="GO:0005730">
    <property type="term" value="C:nucleolus"/>
    <property type="evidence" value="ECO:0007669"/>
    <property type="project" value="UniProtKB-SubCell"/>
</dbReference>
<dbReference type="Gene3D" id="3.30.70.1730">
    <property type="match status" value="1"/>
</dbReference>
<evidence type="ECO:0000256" key="6">
    <source>
        <dbReference type="ARBA" id="ARBA00023242"/>
    </source>
</evidence>
<dbReference type="GO" id="GO:0030687">
    <property type="term" value="C:preribosome, large subunit precursor"/>
    <property type="evidence" value="ECO:0007669"/>
    <property type="project" value="TreeGrafter"/>
</dbReference>
<dbReference type="SUPFAM" id="SSF160369">
    <property type="entry name" value="Ribosomal protein L10-like"/>
    <property type="match status" value="1"/>
</dbReference>
<organism evidence="11 12">
    <name type="scientific">Ridgeia piscesae</name>
    <name type="common">Tubeworm</name>
    <dbReference type="NCBI Taxonomy" id="27915"/>
    <lineage>
        <taxon>Eukaryota</taxon>
        <taxon>Metazoa</taxon>
        <taxon>Spiralia</taxon>
        <taxon>Lophotrochozoa</taxon>
        <taxon>Annelida</taxon>
        <taxon>Polychaeta</taxon>
        <taxon>Sedentaria</taxon>
        <taxon>Canalipalpata</taxon>
        <taxon>Sabellida</taxon>
        <taxon>Siboglinidae</taxon>
        <taxon>Ridgeia</taxon>
    </lineage>
</organism>
<keyword evidence="5" id="KW-0597">Phosphoprotein</keyword>
<feature type="compositionally biased region" description="Acidic residues" evidence="9">
    <location>
        <begin position="244"/>
        <end position="260"/>
    </location>
</feature>
<keyword evidence="4 8" id="KW-0690">Ribosome biogenesis</keyword>
<dbReference type="EMBL" id="JAODUO010000652">
    <property type="protein sequence ID" value="KAK2176596.1"/>
    <property type="molecule type" value="Genomic_DNA"/>
</dbReference>
<evidence type="ECO:0000256" key="7">
    <source>
        <dbReference type="ARBA" id="ARBA00066238"/>
    </source>
</evidence>
<proteinExistence type="inferred from homology"/>
<dbReference type="GO" id="GO:0006364">
    <property type="term" value="P:rRNA processing"/>
    <property type="evidence" value="ECO:0007669"/>
    <property type="project" value="TreeGrafter"/>
</dbReference>
<evidence type="ECO:0000256" key="5">
    <source>
        <dbReference type="ARBA" id="ARBA00022553"/>
    </source>
</evidence>
<evidence type="ECO:0000313" key="11">
    <source>
        <dbReference type="EMBL" id="KAK2176596.1"/>
    </source>
</evidence>
<evidence type="ECO:0000256" key="2">
    <source>
        <dbReference type="ARBA" id="ARBA00008889"/>
    </source>
</evidence>
<dbReference type="GO" id="GO:0003723">
    <property type="term" value="F:RNA binding"/>
    <property type="evidence" value="ECO:0007669"/>
    <property type="project" value="TreeGrafter"/>
</dbReference>
<dbReference type="Pfam" id="PF17777">
    <property type="entry name" value="RL10P_insert"/>
    <property type="match status" value="1"/>
</dbReference>
<dbReference type="Proteomes" id="UP001209878">
    <property type="component" value="Unassembled WGS sequence"/>
</dbReference>
<dbReference type="GO" id="GO:0005737">
    <property type="term" value="C:cytoplasm"/>
    <property type="evidence" value="ECO:0007669"/>
    <property type="project" value="UniProtKB-SubCell"/>
</dbReference>
<evidence type="ECO:0000259" key="10">
    <source>
        <dbReference type="Pfam" id="PF17777"/>
    </source>
</evidence>
<comment type="function">
    <text evidence="1 8">Component of the ribosome assembly machinery. Nuclear paralog of the ribosomal protein P0, it binds pre-60S subunits at an early stage of assembly in the nucleolus, and is replaced by P0 in cytoplasmic pre-60S subunits and mature 80S ribosomes.</text>
</comment>